<protein>
    <submittedName>
        <fullName evidence="1">Uncharacterized protein</fullName>
    </submittedName>
</protein>
<name>A0A0F9B245_9ZZZZ</name>
<accession>A0A0F9B245</accession>
<evidence type="ECO:0000313" key="1">
    <source>
        <dbReference type="EMBL" id="KKL07847.1"/>
    </source>
</evidence>
<dbReference type="AlphaFoldDB" id="A0A0F9B245"/>
<proteinExistence type="predicted"/>
<comment type="caution">
    <text evidence="1">The sequence shown here is derived from an EMBL/GenBank/DDBJ whole genome shotgun (WGS) entry which is preliminary data.</text>
</comment>
<reference evidence="1" key="1">
    <citation type="journal article" date="2015" name="Nature">
        <title>Complex archaea that bridge the gap between prokaryotes and eukaryotes.</title>
        <authorList>
            <person name="Spang A."/>
            <person name="Saw J.H."/>
            <person name="Jorgensen S.L."/>
            <person name="Zaremba-Niedzwiedzka K."/>
            <person name="Martijn J."/>
            <person name="Lind A.E."/>
            <person name="van Eijk R."/>
            <person name="Schleper C."/>
            <person name="Guy L."/>
            <person name="Ettema T.J."/>
        </authorList>
    </citation>
    <scope>NUCLEOTIDE SEQUENCE</scope>
</reference>
<dbReference type="EMBL" id="LAZR01043124">
    <property type="protein sequence ID" value="KKL07847.1"/>
    <property type="molecule type" value="Genomic_DNA"/>
</dbReference>
<organism evidence="1">
    <name type="scientific">marine sediment metagenome</name>
    <dbReference type="NCBI Taxonomy" id="412755"/>
    <lineage>
        <taxon>unclassified sequences</taxon>
        <taxon>metagenomes</taxon>
        <taxon>ecological metagenomes</taxon>
    </lineage>
</organism>
<gene>
    <name evidence="1" type="ORF">LCGC14_2581930</name>
</gene>
<sequence>MRKKIDKKKVQDALNRCFGHDRVYKGYIQVFPNAIYQMDGKKVLTLYEELGIRNKLHD</sequence>